<evidence type="ECO:0000256" key="1">
    <source>
        <dbReference type="ARBA" id="ARBA00010378"/>
    </source>
</evidence>
<dbReference type="GO" id="GO:0005524">
    <property type="term" value="F:ATP binding"/>
    <property type="evidence" value="ECO:0007669"/>
    <property type="project" value="UniProtKB-KW"/>
</dbReference>
<dbReference type="InterPro" id="IPR050773">
    <property type="entry name" value="CbxX/CfxQ_RuBisCO_ESX"/>
</dbReference>
<dbReference type="AlphaFoldDB" id="A0A0J7LPI4"/>
<dbReference type="FunFam" id="3.40.50.300:FF:000216">
    <property type="entry name" value="Type VII secretion ATPase EccA"/>
    <property type="match status" value="1"/>
</dbReference>
<keyword evidence="6" id="KW-1185">Reference proteome</keyword>
<keyword evidence="2" id="KW-0547">Nucleotide-binding</keyword>
<dbReference type="InterPro" id="IPR041627">
    <property type="entry name" value="AAA_lid_6"/>
</dbReference>
<dbReference type="Pfam" id="PF17866">
    <property type="entry name" value="AAA_lid_6"/>
    <property type="match status" value="1"/>
</dbReference>
<dbReference type="PANTHER" id="PTHR43392">
    <property type="entry name" value="AAA-TYPE ATPASE FAMILY PROTEIN / ANKYRIN REPEAT FAMILY PROTEIN"/>
    <property type="match status" value="1"/>
</dbReference>
<organism evidence="5 6">
    <name type="scientific">Chryseobacterium koreense CCUG 49689</name>
    <dbReference type="NCBI Taxonomy" id="1304281"/>
    <lineage>
        <taxon>Bacteria</taxon>
        <taxon>Pseudomonadati</taxon>
        <taxon>Bacteroidota</taxon>
        <taxon>Flavobacteriia</taxon>
        <taxon>Flavobacteriales</taxon>
        <taxon>Weeksellaceae</taxon>
        <taxon>Chryseobacterium group</taxon>
        <taxon>Chryseobacterium</taxon>
    </lineage>
</organism>
<dbReference type="SMART" id="SM00382">
    <property type="entry name" value="AAA"/>
    <property type="match status" value="1"/>
</dbReference>
<dbReference type="PRINTS" id="PR00819">
    <property type="entry name" value="CBXCFQXSUPER"/>
</dbReference>
<evidence type="ECO:0000256" key="2">
    <source>
        <dbReference type="ARBA" id="ARBA00022741"/>
    </source>
</evidence>
<dbReference type="STRING" id="1304281.ACM44_09205"/>
<dbReference type="EMBL" id="LFNG01000012">
    <property type="protein sequence ID" value="KMQ70980.1"/>
    <property type="molecule type" value="Genomic_DNA"/>
</dbReference>
<comment type="similarity">
    <text evidence="1">Belongs to the CbxX/CfxQ family.</text>
</comment>
<dbReference type="PATRIC" id="fig|1304281.5.peg.1978"/>
<evidence type="ECO:0000256" key="3">
    <source>
        <dbReference type="ARBA" id="ARBA00022840"/>
    </source>
</evidence>
<accession>A0A0J7LPI4</accession>
<dbReference type="InterPro" id="IPR003959">
    <property type="entry name" value="ATPase_AAA_core"/>
</dbReference>
<gene>
    <name evidence="5" type="ORF">ACM44_09205</name>
</gene>
<evidence type="ECO:0000313" key="6">
    <source>
        <dbReference type="Proteomes" id="UP000035900"/>
    </source>
</evidence>
<reference evidence="5 6" key="1">
    <citation type="journal article" date="2004" name="Int. J. Syst. Evol. Microbiol.">
        <title>Kaistella koreensis gen. nov., sp. nov., a novel member of the Chryseobacterium-Bergeyella-Riemerella branch.</title>
        <authorList>
            <person name="Kim M.K."/>
            <person name="Im W.T."/>
            <person name="Shin Y.K."/>
            <person name="Lim J.H."/>
            <person name="Kim S.H."/>
            <person name="Lee B.C."/>
            <person name="Park M.Y."/>
            <person name="Lee K.Y."/>
            <person name="Lee S.T."/>
        </authorList>
    </citation>
    <scope>NUCLEOTIDE SEQUENCE [LARGE SCALE GENOMIC DNA]</scope>
    <source>
        <strain evidence="5 6">CCUG 49689</strain>
    </source>
</reference>
<sequence length="284" mass="32098">MPEKKNEALYISKGTKNETLDEVLHELNSLIGLNEVKSEINTLINFIKVQKAREQSGLKSPSLSYHIVFTGNPGTGKTTVARIVSKIYKHLGILTEGQLVETDRSGLIAEYVGQTAVKVNQTVNSALNGILFIDEAYSLVGENKDDFGREAVATLIKRMEDDRDKLVLVLAGYTNEMTNFIDTNPGFKSRFNRYINFPDYTPSELFEIFESNCVKLDYQLTEEAETKLKLVFENAYSTRDRSFGNGRFVRNVFEKTLEQQANRIAKESNLTKEILTTITENDIV</sequence>
<proteinExistence type="inferred from homology"/>
<name>A0A0J7LPI4_9FLAO</name>
<dbReference type="PANTHER" id="PTHR43392:SF2">
    <property type="entry name" value="AAA-TYPE ATPASE FAMILY PROTEIN _ ANKYRIN REPEAT FAMILY PROTEIN"/>
    <property type="match status" value="1"/>
</dbReference>
<dbReference type="Pfam" id="PF00004">
    <property type="entry name" value="AAA"/>
    <property type="match status" value="1"/>
</dbReference>
<dbReference type="InterPro" id="IPR003593">
    <property type="entry name" value="AAA+_ATPase"/>
</dbReference>
<dbReference type="SUPFAM" id="SSF52540">
    <property type="entry name" value="P-loop containing nucleoside triphosphate hydrolases"/>
    <property type="match status" value="1"/>
</dbReference>
<keyword evidence="3" id="KW-0067">ATP-binding</keyword>
<feature type="domain" description="AAA+ ATPase" evidence="4">
    <location>
        <begin position="63"/>
        <end position="201"/>
    </location>
</feature>
<evidence type="ECO:0000259" key="4">
    <source>
        <dbReference type="SMART" id="SM00382"/>
    </source>
</evidence>
<dbReference type="InterPro" id="IPR027417">
    <property type="entry name" value="P-loop_NTPase"/>
</dbReference>
<evidence type="ECO:0000313" key="5">
    <source>
        <dbReference type="EMBL" id="KMQ70980.1"/>
    </source>
</evidence>
<dbReference type="Gene3D" id="1.10.8.60">
    <property type="match status" value="1"/>
</dbReference>
<comment type="caution">
    <text evidence="5">The sequence shown here is derived from an EMBL/GenBank/DDBJ whole genome shotgun (WGS) entry which is preliminary data.</text>
</comment>
<dbReference type="Gene3D" id="3.40.50.300">
    <property type="entry name" value="P-loop containing nucleotide triphosphate hydrolases"/>
    <property type="match status" value="1"/>
</dbReference>
<dbReference type="Proteomes" id="UP000035900">
    <property type="component" value="Unassembled WGS sequence"/>
</dbReference>
<protein>
    <recommendedName>
        <fullName evidence="4">AAA+ ATPase domain-containing protein</fullName>
    </recommendedName>
</protein>
<dbReference type="GO" id="GO:0016887">
    <property type="term" value="F:ATP hydrolysis activity"/>
    <property type="evidence" value="ECO:0007669"/>
    <property type="project" value="InterPro"/>
</dbReference>
<dbReference type="InterPro" id="IPR000641">
    <property type="entry name" value="CbxX/CfxQ"/>
</dbReference>